<evidence type="ECO:0000259" key="1">
    <source>
        <dbReference type="Pfam" id="PF13229"/>
    </source>
</evidence>
<evidence type="ECO:0000313" key="2">
    <source>
        <dbReference type="EMBL" id="MBU2692252.1"/>
    </source>
</evidence>
<proteinExistence type="predicted"/>
<evidence type="ECO:0000313" key="3">
    <source>
        <dbReference type="Proteomes" id="UP000777784"/>
    </source>
</evidence>
<dbReference type="Gene3D" id="2.160.20.10">
    <property type="entry name" value="Single-stranded right-handed beta-helix, Pectin lyase-like"/>
    <property type="match status" value="1"/>
</dbReference>
<name>A0A948RZ26_UNCEI</name>
<dbReference type="InterPro" id="IPR039448">
    <property type="entry name" value="Beta_helix"/>
</dbReference>
<reference evidence="2" key="1">
    <citation type="submission" date="2021-05" db="EMBL/GenBank/DDBJ databases">
        <title>Energy efficiency and biological interactions define the core microbiome of deep oligotrophic groundwater.</title>
        <authorList>
            <person name="Mehrshad M."/>
            <person name="Lopez-Fernandez M."/>
            <person name="Bell E."/>
            <person name="Bernier-Latmani R."/>
            <person name="Bertilsson S."/>
            <person name="Dopson M."/>
        </authorList>
    </citation>
    <scope>NUCLEOTIDE SEQUENCE</scope>
    <source>
        <strain evidence="2">Modern_marine.mb.64</strain>
    </source>
</reference>
<dbReference type="AlphaFoldDB" id="A0A948RZ26"/>
<gene>
    <name evidence="2" type="ORF">KJ970_15120</name>
</gene>
<sequence length="362" mass="40263">MLDRLWITLLLLIFLPAPSMTATWTVYEDGSGDAPTIQAALDSTSSGDTVLVYPGTYHESPTRYNLAELTLLGVSGRDDTIIDLAGGHSSFGIVYFVISGFCFENGDHVYIQSAYYSVHDCTFRDLDSDSGGNIVLTDTNDHGYNYFEDNLVTDNGSVGGPIMRADNAFVRGNLFSDNTCIMEYHLDPAGIFFPGGRFSRIEENIFTNNYAELGTIIVSLFSEPQFLEMTLWNNIFYHNQALIIWSDYDFAASIENNILVSTSANNPFTDSARPFEPPSCNILWNIEYDTEVFAEEDWNLYLDPRFCGAEIGDFTVNVGSVCLPENQPVGMNCGLIGIFEAGCPTPTKNISWGLLKRYFKTK</sequence>
<dbReference type="InterPro" id="IPR011050">
    <property type="entry name" value="Pectin_lyase_fold/virulence"/>
</dbReference>
<comment type="caution">
    <text evidence="2">The sequence shown here is derived from an EMBL/GenBank/DDBJ whole genome shotgun (WGS) entry which is preliminary data.</text>
</comment>
<feature type="domain" description="Right handed beta helix" evidence="1">
    <location>
        <begin position="107"/>
        <end position="257"/>
    </location>
</feature>
<protein>
    <submittedName>
        <fullName evidence="2">Right-handed parallel beta-helix repeat-containing protein</fullName>
    </submittedName>
</protein>
<accession>A0A948RZ26</accession>
<dbReference type="EMBL" id="JAHJDP010000087">
    <property type="protein sequence ID" value="MBU2692252.1"/>
    <property type="molecule type" value="Genomic_DNA"/>
</dbReference>
<dbReference type="Proteomes" id="UP000777784">
    <property type="component" value="Unassembled WGS sequence"/>
</dbReference>
<dbReference type="SUPFAM" id="SSF51126">
    <property type="entry name" value="Pectin lyase-like"/>
    <property type="match status" value="1"/>
</dbReference>
<organism evidence="2 3">
    <name type="scientific">Eiseniibacteriota bacterium</name>
    <dbReference type="NCBI Taxonomy" id="2212470"/>
    <lineage>
        <taxon>Bacteria</taxon>
        <taxon>Candidatus Eiseniibacteriota</taxon>
    </lineage>
</organism>
<dbReference type="Pfam" id="PF13229">
    <property type="entry name" value="Beta_helix"/>
    <property type="match status" value="1"/>
</dbReference>
<dbReference type="InterPro" id="IPR012334">
    <property type="entry name" value="Pectin_lyas_fold"/>
</dbReference>